<dbReference type="OrthoDB" id="9771112at2"/>
<dbReference type="PANTHER" id="PTHR10098">
    <property type="entry name" value="RAPSYN-RELATED"/>
    <property type="match status" value="1"/>
</dbReference>
<proteinExistence type="predicted"/>
<protein>
    <recommendedName>
        <fullName evidence="2">CHAT domain-containing protein</fullName>
    </recommendedName>
</protein>
<dbReference type="EMBL" id="QMFY01000017">
    <property type="protein sequence ID" value="RAV98523.1"/>
    <property type="molecule type" value="Genomic_DNA"/>
</dbReference>
<dbReference type="Proteomes" id="UP000251889">
    <property type="component" value="Unassembled WGS sequence"/>
</dbReference>
<sequence>MKFNLCLLSGILVLLCHLSYAQKSSIKKVNRGRFEEAEDLSKQALLDLRDDDAVRAATKEAYMPHDYVKRITPYHVLGLVQKFKGNYTEAERNFQKADSIYFLFKDAMRERLNTKKWMPTTRYSTIGAAIMNSKQANRHFVRRAEIARMYLKFGELEASRKVLDEMMIELRATYEKNTSLTKSAYAVYGEYFQTTLDFDSSRYYFDKYIIELYSDPSNVDTSIKRIGDAHNGLAEAYINLQEYDSALMAAKKGYKLEKHRFVRATDGKNYLGKIASANLVAESYRLKNDYDKALTWNDKAFNLFNKHIKVVSPEKLPVLAVRGQIFWALSDTVNAHKTFQELMDVFSQYTQHNFSYLSEPERAYFYRTNKHFVELAKGYYHHLYFQQGVKQNYVVEALYEIQLNNKGVLLNSSSKLLNEIYAKGDTNLIQAYQQIRALREKKMQHLQKGEHSELLSLDQEITAKEKQIRSKLSIESDKYVSATEIMTAIPEKTHLVDIAKVKVFALQTDNNQTSLTETKESKYVFFVFEPGKPIELVQSNLTDQQLEGRYYQAYLNFARNNLQNDQVYHAYFDPFENKLHHKKIIFSGDGIYNLINPEILFNGKEYLIGQYQFFSVVSAKDLVKHTSPRENAITDVTLVGFPDYDTHLSLYGEKPLDLPGTQTEIQGIEKQLPNSVDRHIYLQGAASESIVKQIASSSVLHFATHGFFHTEKLKDPMHTTGLVLAVGQAQTTVNDDGFLTAYEASNLDLKQTYLVVLSACETGQGAFEEGEGVWGLQRAFQVAGVRYLVMSLFKVDDEVTSLLMQQFYANMIAGKPVIEAFHEAQLIVKSKYESPVQWGAFVIKGI</sequence>
<name>A0A364XX23_9BACT</name>
<dbReference type="SUPFAM" id="SSF48452">
    <property type="entry name" value="TPR-like"/>
    <property type="match status" value="1"/>
</dbReference>
<evidence type="ECO:0000313" key="3">
    <source>
        <dbReference type="EMBL" id="RAV98523.1"/>
    </source>
</evidence>
<dbReference type="InterPro" id="IPR011990">
    <property type="entry name" value="TPR-like_helical_dom_sf"/>
</dbReference>
<feature type="chain" id="PRO_5016595051" description="CHAT domain-containing protein" evidence="1">
    <location>
        <begin position="22"/>
        <end position="846"/>
    </location>
</feature>
<dbReference type="Pfam" id="PF12770">
    <property type="entry name" value="CHAT"/>
    <property type="match status" value="1"/>
</dbReference>
<keyword evidence="1" id="KW-0732">Signal</keyword>
<feature type="domain" description="CHAT" evidence="2">
    <location>
        <begin position="568"/>
        <end position="845"/>
    </location>
</feature>
<dbReference type="PANTHER" id="PTHR10098:SF111">
    <property type="entry name" value="CHAT DOMAIN-CONTAINING PROTEIN"/>
    <property type="match status" value="1"/>
</dbReference>
<feature type="signal peptide" evidence="1">
    <location>
        <begin position="1"/>
        <end position="21"/>
    </location>
</feature>
<evidence type="ECO:0000259" key="2">
    <source>
        <dbReference type="Pfam" id="PF12770"/>
    </source>
</evidence>
<organism evidence="3 4">
    <name type="scientific">Pseudochryseolinea flava</name>
    <dbReference type="NCBI Taxonomy" id="2059302"/>
    <lineage>
        <taxon>Bacteria</taxon>
        <taxon>Pseudomonadati</taxon>
        <taxon>Bacteroidota</taxon>
        <taxon>Cytophagia</taxon>
        <taxon>Cytophagales</taxon>
        <taxon>Fulvivirgaceae</taxon>
        <taxon>Pseudochryseolinea</taxon>
    </lineage>
</organism>
<dbReference type="Gene3D" id="1.25.40.10">
    <property type="entry name" value="Tetratricopeptide repeat domain"/>
    <property type="match status" value="1"/>
</dbReference>
<accession>A0A364XX23</accession>
<keyword evidence="4" id="KW-1185">Reference proteome</keyword>
<comment type="caution">
    <text evidence="3">The sequence shown here is derived from an EMBL/GenBank/DDBJ whole genome shotgun (WGS) entry which is preliminary data.</text>
</comment>
<reference evidence="3 4" key="1">
    <citation type="submission" date="2018-06" db="EMBL/GenBank/DDBJ databases">
        <title>Chryseolinea flavus sp. nov., a member of the phylum Bacteroidetes isolated from soil.</title>
        <authorList>
            <person name="Li Y."/>
            <person name="Wang J."/>
        </authorList>
    </citation>
    <scope>NUCLEOTIDE SEQUENCE [LARGE SCALE GENOMIC DNA]</scope>
    <source>
        <strain evidence="3 4">SDU1-6</strain>
    </source>
</reference>
<evidence type="ECO:0000313" key="4">
    <source>
        <dbReference type="Proteomes" id="UP000251889"/>
    </source>
</evidence>
<evidence type="ECO:0000256" key="1">
    <source>
        <dbReference type="SAM" id="SignalP"/>
    </source>
</evidence>
<dbReference type="RefSeq" id="WP_112749416.1">
    <property type="nucleotide sequence ID" value="NZ_QMFY01000017.1"/>
</dbReference>
<dbReference type="AlphaFoldDB" id="A0A364XX23"/>
<dbReference type="InterPro" id="IPR024983">
    <property type="entry name" value="CHAT_dom"/>
</dbReference>
<gene>
    <name evidence="3" type="ORF">DQQ10_23680</name>
</gene>